<name>A0A367GRF8_9SPHI</name>
<dbReference type="AlphaFoldDB" id="A0A367GRF8"/>
<evidence type="ECO:0000313" key="3">
    <source>
        <dbReference type="Proteomes" id="UP000253209"/>
    </source>
</evidence>
<sequence>MLSAINKYPHFNRYDIPNQIEFGHKSYQPLSPAKPGDYVSFDFKNHQSAWQRFYNGATARGFNEIEALLQKPLIVSFCSPQWGSHADKNIETLNHLQAAINASGGSLLIVSPEEHTEKLAWEHSLTLNIYLDPEHSIAKSFGVFAEDSPAWDTFSGVDVNVPLLATYVIDTSKRVVWRHIERNLDGNPFTGGMLSAVNHAALNDNRKRSA</sequence>
<protein>
    <recommendedName>
        <fullName evidence="1">Alkyl hydroperoxide reductase subunit C/ Thiol specific antioxidant domain-containing protein</fullName>
    </recommendedName>
</protein>
<accession>A0A367GRF8</accession>
<dbReference type="InterPro" id="IPR000866">
    <property type="entry name" value="AhpC/TSA"/>
</dbReference>
<keyword evidence="3" id="KW-1185">Reference proteome</keyword>
<dbReference type="SUPFAM" id="SSF52833">
    <property type="entry name" value="Thioredoxin-like"/>
    <property type="match status" value="1"/>
</dbReference>
<evidence type="ECO:0000259" key="1">
    <source>
        <dbReference type="Pfam" id="PF00578"/>
    </source>
</evidence>
<dbReference type="GO" id="GO:0016209">
    <property type="term" value="F:antioxidant activity"/>
    <property type="evidence" value="ECO:0007669"/>
    <property type="project" value="InterPro"/>
</dbReference>
<dbReference type="GO" id="GO:0016491">
    <property type="term" value="F:oxidoreductase activity"/>
    <property type="evidence" value="ECO:0007669"/>
    <property type="project" value="InterPro"/>
</dbReference>
<comment type="caution">
    <text evidence="2">The sequence shown here is derived from an EMBL/GenBank/DDBJ whole genome shotgun (WGS) entry which is preliminary data.</text>
</comment>
<dbReference type="Proteomes" id="UP000253209">
    <property type="component" value="Unassembled WGS sequence"/>
</dbReference>
<feature type="domain" description="Alkyl hydroperoxide reductase subunit C/ Thiol specific antioxidant" evidence="1">
    <location>
        <begin position="67"/>
        <end position="177"/>
    </location>
</feature>
<dbReference type="Gene3D" id="3.40.30.10">
    <property type="entry name" value="Glutaredoxin"/>
    <property type="match status" value="1"/>
</dbReference>
<dbReference type="RefSeq" id="WP_114004081.1">
    <property type="nucleotide sequence ID" value="NZ_QGDC01000002.1"/>
</dbReference>
<dbReference type="OrthoDB" id="645652at2"/>
<proteinExistence type="predicted"/>
<gene>
    <name evidence="2" type="ORF">DJ568_04660</name>
</gene>
<dbReference type="Pfam" id="PF00578">
    <property type="entry name" value="AhpC-TSA"/>
    <property type="match status" value="1"/>
</dbReference>
<reference evidence="2 3" key="1">
    <citation type="submission" date="2018-05" db="EMBL/GenBank/DDBJ databases">
        <title>Mucilaginibacter hurinus sp. nov., isolated from briquette warehouse soil.</title>
        <authorList>
            <person name="Choi L."/>
        </authorList>
    </citation>
    <scope>NUCLEOTIDE SEQUENCE [LARGE SCALE GENOMIC DNA]</scope>
    <source>
        <strain evidence="2 3">ZR32</strain>
    </source>
</reference>
<dbReference type="EMBL" id="QGDC01000002">
    <property type="protein sequence ID" value="RCH56044.1"/>
    <property type="molecule type" value="Genomic_DNA"/>
</dbReference>
<evidence type="ECO:0000313" key="2">
    <source>
        <dbReference type="EMBL" id="RCH56044.1"/>
    </source>
</evidence>
<dbReference type="InterPro" id="IPR036249">
    <property type="entry name" value="Thioredoxin-like_sf"/>
</dbReference>
<organism evidence="2 3">
    <name type="scientific">Mucilaginibacter hurinus</name>
    <dbReference type="NCBI Taxonomy" id="2201324"/>
    <lineage>
        <taxon>Bacteria</taxon>
        <taxon>Pseudomonadati</taxon>
        <taxon>Bacteroidota</taxon>
        <taxon>Sphingobacteriia</taxon>
        <taxon>Sphingobacteriales</taxon>
        <taxon>Sphingobacteriaceae</taxon>
        <taxon>Mucilaginibacter</taxon>
    </lineage>
</organism>